<feature type="domain" description="HTH lysR-type" evidence="5">
    <location>
        <begin position="1"/>
        <end position="59"/>
    </location>
</feature>
<evidence type="ECO:0000256" key="1">
    <source>
        <dbReference type="ARBA" id="ARBA00009437"/>
    </source>
</evidence>
<proteinExistence type="inferred from homology"/>
<gene>
    <name evidence="6" type="ORF">HA49_14250</name>
</gene>
<dbReference type="Pfam" id="PF03466">
    <property type="entry name" value="LysR_substrate"/>
    <property type="match status" value="1"/>
</dbReference>
<comment type="similarity">
    <text evidence="1">Belongs to the LysR transcriptional regulatory family.</text>
</comment>
<evidence type="ECO:0000256" key="4">
    <source>
        <dbReference type="ARBA" id="ARBA00023163"/>
    </source>
</evidence>
<dbReference type="eggNOG" id="COG0583">
    <property type="taxonomic scope" value="Bacteria"/>
</dbReference>
<dbReference type="InterPro" id="IPR058163">
    <property type="entry name" value="LysR-type_TF_proteobact-type"/>
</dbReference>
<dbReference type="AlphaFoldDB" id="A0A095T608"/>
<keyword evidence="4" id="KW-0804">Transcription</keyword>
<dbReference type="InterPro" id="IPR000847">
    <property type="entry name" value="LysR_HTH_N"/>
</dbReference>
<reference evidence="6" key="1">
    <citation type="submission" date="2014-12" db="EMBL/GenBank/DDBJ databases">
        <title>The draft genome of the Tatumella morbirosei type strain, LMG23360T isolated from pineapple rot.</title>
        <authorList>
            <person name="Smits T.H."/>
            <person name="Palmer M."/>
            <person name="Venter S.N."/>
            <person name="Duffy B."/>
            <person name="Steenkamp E.T."/>
            <person name="Chan W.Y."/>
            <person name="Coutinho T.A."/>
            <person name="Coetzee M.P."/>
            <person name="De Maayer P."/>
        </authorList>
    </citation>
    <scope>NUCLEOTIDE SEQUENCE [LARGE SCALE GENOMIC DNA]</scope>
    <source>
        <strain evidence="6">LMG 23360</strain>
    </source>
</reference>
<evidence type="ECO:0000256" key="3">
    <source>
        <dbReference type="ARBA" id="ARBA00023125"/>
    </source>
</evidence>
<dbReference type="InterPro" id="IPR005119">
    <property type="entry name" value="LysR_subst-bd"/>
</dbReference>
<evidence type="ECO:0000256" key="2">
    <source>
        <dbReference type="ARBA" id="ARBA00023015"/>
    </source>
</evidence>
<dbReference type="GO" id="GO:0006351">
    <property type="term" value="P:DNA-templated transcription"/>
    <property type="evidence" value="ECO:0007669"/>
    <property type="project" value="TreeGrafter"/>
</dbReference>
<dbReference type="OrthoDB" id="9815676at2"/>
<dbReference type="PANTHER" id="PTHR30537:SF5">
    <property type="entry name" value="HTH-TYPE TRANSCRIPTIONAL ACTIVATOR TTDR-RELATED"/>
    <property type="match status" value="1"/>
</dbReference>
<dbReference type="SUPFAM" id="SSF46785">
    <property type="entry name" value="Winged helix' DNA-binding domain"/>
    <property type="match status" value="1"/>
</dbReference>
<protein>
    <submittedName>
        <fullName evidence="6">LysR family transcriptional regulator</fullName>
    </submittedName>
</protein>
<dbReference type="EMBL" id="JPKR02000003">
    <property type="protein sequence ID" value="KGD71964.1"/>
    <property type="molecule type" value="Genomic_DNA"/>
</dbReference>
<evidence type="ECO:0000313" key="6">
    <source>
        <dbReference type="EMBL" id="KGD71964.1"/>
    </source>
</evidence>
<dbReference type="Gene3D" id="3.40.190.290">
    <property type="match status" value="1"/>
</dbReference>
<dbReference type="RefSeq" id="WP_038021111.1">
    <property type="nucleotide sequence ID" value="NZ_JPKR02000003.1"/>
</dbReference>
<dbReference type="Gene3D" id="1.10.10.10">
    <property type="entry name" value="Winged helix-like DNA-binding domain superfamily/Winged helix DNA-binding domain"/>
    <property type="match status" value="1"/>
</dbReference>
<keyword evidence="2" id="KW-0805">Transcription regulation</keyword>
<keyword evidence="7" id="KW-1185">Reference proteome</keyword>
<dbReference type="PANTHER" id="PTHR30537">
    <property type="entry name" value="HTH-TYPE TRANSCRIPTIONAL REGULATOR"/>
    <property type="match status" value="1"/>
</dbReference>
<dbReference type="Pfam" id="PF00126">
    <property type="entry name" value="HTH_1"/>
    <property type="match status" value="1"/>
</dbReference>
<dbReference type="SUPFAM" id="SSF53850">
    <property type="entry name" value="Periplasmic binding protein-like II"/>
    <property type="match status" value="1"/>
</dbReference>
<organism evidence="6 7">
    <name type="scientific">Tatumella morbirosei</name>
    <dbReference type="NCBI Taxonomy" id="642227"/>
    <lineage>
        <taxon>Bacteria</taxon>
        <taxon>Pseudomonadati</taxon>
        <taxon>Pseudomonadota</taxon>
        <taxon>Gammaproteobacteria</taxon>
        <taxon>Enterobacterales</taxon>
        <taxon>Erwiniaceae</taxon>
        <taxon>Tatumella</taxon>
    </lineage>
</organism>
<dbReference type="FunFam" id="1.10.10.10:FF:000001">
    <property type="entry name" value="LysR family transcriptional regulator"/>
    <property type="match status" value="1"/>
</dbReference>
<name>A0A095T608_9GAMM</name>
<keyword evidence="3" id="KW-0238">DNA-binding</keyword>
<comment type="caution">
    <text evidence="6">The sequence shown here is derived from an EMBL/GenBank/DDBJ whole genome shotgun (WGS) entry which is preliminary data.</text>
</comment>
<dbReference type="InterPro" id="IPR036390">
    <property type="entry name" value="WH_DNA-bd_sf"/>
</dbReference>
<evidence type="ECO:0000313" key="7">
    <source>
        <dbReference type="Proteomes" id="UP000029577"/>
    </source>
</evidence>
<dbReference type="Proteomes" id="UP000029577">
    <property type="component" value="Unassembled WGS sequence"/>
</dbReference>
<sequence>MDKLTSMSVFVKAAELGSFASAAEALNMSPQMVAKNVAWLEARLGTRLLNRTTRRQSLTEIGHSYLSKCKTVLAEAEEADAIALEMKLSPAGVLRINAPMTFGAHALAPFITRYLEDYPKTEVELTLNDRFSDPTEEGYEVLIRIGELADSSMISWPLRPYRMIACASAGYLERAGVPRHPEDLQHHSCLVYGIWSAANPCRWIFSKNQQQQEIKPRGRFRSTDWKALLYAANAGHGITLGPEDILRQEIAEGRLVQVLADYAGPSRPMHILIPAGLRPTTKVRKFVEALRKEFG</sequence>
<dbReference type="GO" id="GO:0003700">
    <property type="term" value="F:DNA-binding transcription factor activity"/>
    <property type="evidence" value="ECO:0007669"/>
    <property type="project" value="InterPro"/>
</dbReference>
<dbReference type="STRING" id="642227.HA49_14250"/>
<evidence type="ECO:0000259" key="5">
    <source>
        <dbReference type="PROSITE" id="PS50931"/>
    </source>
</evidence>
<dbReference type="InterPro" id="IPR036388">
    <property type="entry name" value="WH-like_DNA-bd_sf"/>
</dbReference>
<dbReference type="PROSITE" id="PS50931">
    <property type="entry name" value="HTH_LYSR"/>
    <property type="match status" value="1"/>
</dbReference>
<dbReference type="GO" id="GO:0043565">
    <property type="term" value="F:sequence-specific DNA binding"/>
    <property type="evidence" value="ECO:0007669"/>
    <property type="project" value="TreeGrafter"/>
</dbReference>
<accession>A0A095T608</accession>